<evidence type="ECO:0000313" key="2">
    <source>
        <dbReference type="EMBL" id="RML80962.1"/>
    </source>
</evidence>
<dbReference type="AlphaFoldDB" id="A0A3M2YY47"/>
<dbReference type="InterPro" id="IPR058840">
    <property type="entry name" value="AAA_SelU"/>
</dbReference>
<organism evidence="2 3">
    <name type="scientific">Pseudomonas syringae pv. maculicola</name>
    <dbReference type="NCBI Taxonomy" id="59511"/>
    <lineage>
        <taxon>Bacteria</taxon>
        <taxon>Pseudomonadati</taxon>
        <taxon>Pseudomonadota</taxon>
        <taxon>Gammaproteobacteria</taxon>
        <taxon>Pseudomonadales</taxon>
        <taxon>Pseudomonadaceae</taxon>
        <taxon>Pseudomonas</taxon>
    </lineage>
</organism>
<reference evidence="2 3" key="1">
    <citation type="submission" date="2018-08" db="EMBL/GenBank/DDBJ databases">
        <title>Recombination of ecologically and evolutionarily significant loci maintains genetic cohesion in the Pseudomonas syringae species complex.</title>
        <authorList>
            <person name="Dillon M."/>
            <person name="Thakur S."/>
            <person name="Almeida R.N.D."/>
            <person name="Weir B.S."/>
            <person name="Guttman D.S."/>
        </authorList>
    </citation>
    <scope>NUCLEOTIDE SEQUENCE [LARGE SCALE GENOMIC DNA]</scope>
    <source>
        <strain evidence="2 3">88_10</strain>
    </source>
</reference>
<comment type="caution">
    <text evidence="2">The sequence shown here is derived from an EMBL/GenBank/DDBJ whole genome shotgun (WGS) entry which is preliminary data.</text>
</comment>
<dbReference type="EMBL" id="RBNL01002084">
    <property type="protein sequence ID" value="RML80962.1"/>
    <property type="molecule type" value="Genomic_DNA"/>
</dbReference>
<feature type="domain" description="tRNA 2-selenouridine synthase AAA" evidence="1">
    <location>
        <begin position="3"/>
        <end position="184"/>
    </location>
</feature>
<dbReference type="InterPro" id="IPR017582">
    <property type="entry name" value="SelU"/>
</dbReference>
<name>A0A3M2YY47_PSEYM</name>
<proteinExistence type="predicted"/>
<dbReference type="Pfam" id="PF26341">
    <property type="entry name" value="AAA_SelU"/>
    <property type="match status" value="1"/>
</dbReference>
<sequence>KLATGQPAQIDFENRLAINLLKKRAAGIEQFVVEDESRLVGSCNVPLELHQAMQGCPVVWLEDSFEHRVERILADYVVNLCAEFISVKGEELGFGLFADRLLQSLNNIHKRLGGERHQRLLALMQTALEEQQRSGAVELHRGWIEGLLGEYYDPMYAYQREHKAARIEFAGNQFEVSGYLSERSSRR</sequence>
<dbReference type="GO" id="GO:0043828">
    <property type="term" value="F:tRNA 2-selenouridine synthase activity"/>
    <property type="evidence" value="ECO:0007669"/>
    <property type="project" value="InterPro"/>
</dbReference>
<dbReference type="PANTHER" id="PTHR30401:SF0">
    <property type="entry name" value="TRNA 2-SELENOURIDINE SYNTHASE"/>
    <property type="match status" value="1"/>
</dbReference>
<dbReference type="Proteomes" id="UP000282378">
    <property type="component" value="Unassembled WGS sequence"/>
</dbReference>
<evidence type="ECO:0000313" key="3">
    <source>
        <dbReference type="Proteomes" id="UP000282378"/>
    </source>
</evidence>
<evidence type="ECO:0000259" key="1">
    <source>
        <dbReference type="Pfam" id="PF26341"/>
    </source>
</evidence>
<dbReference type="PANTHER" id="PTHR30401">
    <property type="entry name" value="TRNA 2-SELENOURIDINE SYNTHASE"/>
    <property type="match status" value="1"/>
</dbReference>
<dbReference type="GO" id="GO:0002098">
    <property type="term" value="P:tRNA wobble uridine modification"/>
    <property type="evidence" value="ECO:0007669"/>
    <property type="project" value="InterPro"/>
</dbReference>
<feature type="non-terminal residue" evidence="2">
    <location>
        <position position="1"/>
    </location>
</feature>
<gene>
    <name evidence="2" type="ORF">APX70_03502</name>
</gene>
<accession>A0A3M2YY47</accession>
<protein>
    <submittedName>
        <fullName evidence="2">tRNA 2-selenouridine synthase</fullName>
    </submittedName>
</protein>